<feature type="transmembrane region" description="Helical" evidence="2">
    <location>
        <begin position="479"/>
        <end position="497"/>
    </location>
</feature>
<dbReference type="PANTHER" id="PTHR37813">
    <property type="entry name" value="FELS-2 PROPHAGE PROTEIN"/>
    <property type="match status" value="1"/>
</dbReference>
<evidence type="ECO:0000256" key="1">
    <source>
        <dbReference type="ARBA" id="ARBA00022612"/>
    </source>
</evidence>
<dbReference type="InterPro" id="IPR010090">
    <property type="entry name" value="Phage_tape_meas"/>
</dbReference>
<reference evidence="4" key="1">
    <citation type="submission" date="2022-06" db="EMBL/GenBank/DDBJ databases">
        <authorList>
            <person name="Dietemann V."/>
            <person name="Ory F."/>
            <person name="Dainat B."/>
            <person name="Oberhansli S."/>
        </authorList>
    </citation>
    <scope>NUCLEOTIDE SEQUENCE</scope>
    <source>
        <strain evidence="4">Ena-SAMPLE-TAB-26-04-2022-14:26:32:270-5432</strain>
    </source>
</reference>
<keyword evidence="5" id="KW-1185">Reference proteome</keyword>
<proteinExistence type="predicted"/>
<organism evidence="4 5">
    <name type="scientific">Paenibacillus melissococcoides</name>
    <dbReference type="NCBI Taxonomy" id="2912268"/>
    <lineage>
        <taxon>Bacteria</taxon>
        <taxon>Bacillati</taxon>
        <taxon>Bacillota</taxon>
        <taxon>Bacilli</taxon>
        <taxon>Bacillales</taxon>
        <taxon>Paenibacillaceae</taxon>
        <taxon>Paenibacillus</taxon>
    </lineage>
</organism>
<comment type="caution">
    <text evidence="4">The sequence shown here is derived from an EMBL/GenBank/DDBJ whole genome shotgun (WGS) entry which is preliminary data.</text>
</comment>
<dbReference type="PANTHER" id="PTHR37813:SF1">
    <property type="entry name" value="FELS-2 PROPHAGE PROTEIN"/>
    <property type="match status" value="1"/>
</dbReference>
<evidence type="ECO:0000256" key="2">
    <source>
        <dbReference type="SAM" id="Phobius"/>
    </source>
</evidence>
<dbReference type="Pfam" id="PF10145">
    <property type="entry name" value="PhageMin_Tail"/>
    <property type="match status" value="1"/>
</dbReference>
<protein>
    <submittedName>
        <fullName evidence="4">Phage tail tape measure protein</fullName>
    </submittedName>
</protein>
<evidence type="ECO:0000259" key="3">
    <source>
        <dbReference type="Pfam" id="PF10145"/>
    </source>
</evidence>
<feature type="transmembrane region" description="Helical" evidence="2">
    <location>
        <begin position="503"/>
        <end position="521"/>
    </location>
</feature>
<feature type="transmembrane region" description="Helical" evidence="2">
    <location>
        <begin position="528"/>
        <end position="546"/>
    </location>
</feature>
<evidence type="ECO:0000313" key="5">
    <source>
        <dbReference type="Proteomes" id="UP001154322"/>
    </source>
</evidence>
<dbReference type="EMBL" id="CALYLO010000017">
    <property type="protein sequence ID" value="CAH8249576.1"/>
    <property type="molecule type" value="Genomic_DNA"/>
</dbReference>
<evidence type="ECO:0000313" key="4">
    <source>
        <dbReference type="EMBL" id="CAH8249576.1"/>
    </source>
</evidence>
<keyword evidence="2" id="KW-1133">Transmembrane helix</keyword>
<accession>A0ABM9GCY3</accession>
<keyword evidence="1" id="KW-1188">Viral release from host cell</keyword>
<feature type="transmembrane region" description="Helical" evidence="2">
    <location>
        <begin position="380"/>
        <end position="410"/>
    </location>
</feature>
<sequence length="757" mass="82005">MIDQLSGPMSRINATVDGSVSKIDRLNQSFGSMTKTGLLMAGVGMQISDSVLKPVEATFDTRRALGELASLGTENLGLLEQAARDFSDQWAGTTKSDFLTAAYSIKSGIASLTDEGVAEYTRLAGLTGKATKASVEEMTSLFATGYGIYKDYYKDMSDIEFAEAFSAGISDSIRIFKTSGSGMSQAIQTLGAAATSANVPLEEQLAIVGMLQATMSGSEAGTKYKAFFRSAAKAGEELGLKFTDTNNQLLSMPEILSLLRGKFGETMDAAEKMQLQKAFGTDEAVALIDLLYNKTGELQDNILLLYDSMGQGADIATKMAGAINETEGEKYTRLTQRVRNLTEEIGKQLLPTYNQIIEQGERVLQSVGEWIAENQELVKVLAIVLLTIGGLLTGLGTLIGVFGAVGMVITKTSGIVRGFRTALRAIPSMLTTIRIMALYAGDGIRAGFKGIGTVTKGAVTGIKNVAVGMAHMARQAIMTAVRAMPGLIASVWSFTAALLANPITWVVVGIMALIAALVLLWQNWDAVVSFLSSLWDGFVNGIVAGFDWIRNLFNGMPGWLQVAIAAFFPFIGIPMLIINNWSSIKSFFSNLWSGITDVFQKSVQWCKDFITGTLSWFRESGSKVITTFTDGIKSVINAPVNMVKSGLAKVRELLPFSDAHEGPLSELTLSGRRVFETIGTGMEQSENVPAEMTERAFAKMDLSRDDVKKINLRETIMNRFREQYHHKGNRQRHEHRKIGVVGRPKQPEGLACPVQTA</sequence>
<feature type="domain" description="Phage tail tape measure protein" evidence="3">
    <location>
        <begin position="81"/>
        <end position="280"/>
    </location>
</feature>
<gene>
    <name evidence="4" type="ORF">WJ0W_006761</name>
</gene>
<keyword evidence="2" id="KW-0472">Membrane</keyword>
<keyword evidence="2" id="KW-0812">Transmembrane</keyword>
<name>A0ABM9GCY3_9BACL</name>
<feature type="transmembrane region" description="Helical" evidence="2">
    <location>
        <begin position="558"/>
        <end position="578"/>
    </location>
</feature>
<dbReference type="NCBIfam" id="TIGR01760">
    <property type="entry name" value="tape_meas_TP901"/>
    <property type="match status" value="1"/>
</dbReference>
<dbReference type="Proteomes" id="UP001154322">
    <property type="component" value="Unassembled WGS sequence"/>
</dbReference>